<proteinExistence type="predicted"/>
<dbReference type="AlphaFoldDB" id="A0A1I7YET8"/>
<sequence length="204" mass="22543">MHQWMMFMVPLLLVCQATILPECETEEIPCHPSVEGELPETESEITTTTLAPHQCAQCHDFSVCIEFAYPQEENNTVCNKCACPKGRSGLCCETRGFTLSLKTIDVPCSGGSVRRGAESLSQRPLGPAPILPDGATARQVGSVPRLVDGDISLEMWPCYPNPCKNFGECVEHLDGGFSCECSPQYTGEFFPMKCHPRCYREFIL</sequence>
<dbReference type="PROSITE" id="PS50026">
    <property type="entry name" value="EGF_3"/>
    <property type="match status" value="1"/>
</dbReference>
<dbReference type="SUPFAM" id="SSF57196">
    <property type="entry name" value="EGF/Laminin"/>
    <property type="match status" value="1"/>
</dbReference>
<evidence type="ECO:0000256" key="2">
    <source>
        <dbReference type="SAM" id="SignalP"/>
    </source>
</evidence>
<dbReference type="CDD" id="cd00054">
    <property type="entry name" value="EGF_CA"/>
    <property type="match status" value="1"/>
</dbReference>
<name>A0A1I7YET8_9BILA</name>
<reference evidence="5" key="1">
    <citation type="submission" date="2016-11" db="UniProtKB">
        <authorList>
            <consortium name="WormBaseParasite"/>
        </authorList>
    </citation>
    <scope>IDENTIFICATION</scope>
</reference>
<evidence type="ECO:0000313" key="5">
    <source>
        <dbReference type="WBParaSite" id="L893_g15570.t1"/>
    </source>
</evidence>
<dbReference type="InterPro" id="IPR000742">
    <property type="entry name" value="EGF"/>
</dbReference>
<organism evidence="4 5">
    <name type="scientific">Steinernema glaseri</name>
    <dbReference type="NCBI Taxonomy" id="37863"/>
    <lineage>
        <taxon>Eukaryota</taxon>
        <taxon>Metazoa</taxon>
        <taxon>Ecdysozoa</taxon>
        <taxon>Nematoda</taxon>
        <taxon>Chromadorea</taxon>
        <taxon>Rhabditida</taxon>
        <taxon>Tylenchina</taxon>
        <taxon>Panagrolaimomorpha</taxon>
        <taxon>Strongyloidoidea</taxon>
        <taxon>Steinernematidae</taxon>
        <taxon>Steinernema</taxon>
    </lineage>
</organism>
<feature type="signal peptide" evidence="2">
    <location>
        <begin position="1"/>
        <end position="25"/>
    </location>
</feature>
<accession>A0A1I7YET8</accession>
<feature type="domain" description="EGF-like" evidence="3">
    <location>
        <begin position="154"/>
        <end position="191"/>
    </location>
</feature>
<evidence type="ECO:0000256" key="1">
    <source>
        <dbReference type="PROSITE-ProRule" id="PRU00076"/>
    </source>
</evidence>
<dbReference type="Pfam" id="PF00008">
    <property type="entry name" value="EGF"/>
    <property type="match status" value="1"/>
</dbReference>
<evidence type="ECO:0000259" key="3">
    <source>
        <dbReference type="PROSITE" id="PS50026"/>
    </source>
</evidence>
<comment type="caution">
    <text evidence="1">Lacks conserved residue(s) required for the propagation of feature annotation.</text>
</comment>
<feature type="chain" id="PRO_5009312044" evidence="2">
    <location>
        <begin position="26"/>
        <end position="204"/>
    </location>
</feature>
<dbReference type="Proteomes" id="UP000095287">
    <property type="component" value="Unplaced"/>
</dbReference>
<keyword evidence="1" id="KW-0245">EGF-like domain</keyword>
<evidence type="ECO:0000313" key="4">
    <source>
        <dbReference type="Proteomes" id="UP000095287"/>
    </source>
</evidence>
<dbReference type="WBParaSite" id="L893_g15570.t1">
    <property type="protein sequence ID" value="L893_g15570.t1"/>
    <property type="gene ID" value="L893_g15570"/>
</dbReference>
<keyword evidence="2" id="KW-0732">Signal</keyword>
<keyword evidence="4" id="KW-1185">Reference proteome</keyword>
<dbReference type="Gene3D" id="2.10.25.10">
    <property type="entry name" value="Laminin"/>
    <property type="match status" value="1"/>
</dbReference>
<protein>
    <submittedName>
        <fullName evidence="5">EGF-like domain-containing protein</fullName>
    </submittedName>
</protein>